<accession>A0A1L9NWU3</accession>
<reference evidence="7 8" key="1">
    <citation type="submission" date="2016-10" db="EMBL/GenBank/DDBJ databases">
        <title>Genome sequence of Planktotalea frisia SH6-1.</title>
        <authorList>
            <person name="Poehlein A."/>
            <person name="Bakenhus I."/>
            <person name="Voget S."/>
            <person name="Brinkhoff T."/>
            <person name="Simon M."/>
        </authorList>
    </citation>
    <scope>NUCLEOTIDE SEQUENCE [LARGE SCALE GENOMIC DNA]</scope>
    <source>
        <strain evidence="7 8">SH6-1</strain>
    </source>
</reference>
<comment type="subcellular location">
    <subcellularLocation>
        <location evidence="1">Cell membrane</location>
        <topology evidence="1">Multi-pass membrane protein</topology>
    </subcellularLocation>
</comment>
<proteinExistence type="predicted"/>
<dbReference type="GO" id="GO:0015171">
    <property type="term" value="F:amino acid transmembrane transporter activity"/>
    <property type="evidence" value="ECO:0007669"/>
    <property type="project" value="TreeGrafter"/>
</dbReference>
<sequence length="277" mass="29512">MFDYTPLLLAAWLALASAAISPGPNLVAVASRALGSGRQSALTVAAGLAAGAFFWSFLTAVGLGTLFSAYPALLLILGVLGGTYLVWLGFKGWRAAFTGTGGQIKAVQSHGMWTDFAHGLTVTATNPKVVLLWASLSTFVGPAMTNTAVLMMFTLGSAAIIFTIYGTYGLLFSLGGVRGVYHQFERISEALFGSMFGLLGMFPQLYRAFHAISLWHVLDELRARFFRDGCDHSLLRGAWGLRRCALAFSGAEISLSLDPTDLHGPHDRSGDPALCNL</sequence>
<keyword evidence="4 6" id="KW-1133">Transmembrane helix</keyword>
<keyword evidence="2" id="KW-1003">Cell membrane</keyword>
<keyword evidence="5 6" id="KW-0472">Membrane</keyword>
<dbReference type="EMBL" id="MLCB01000133">
    <property type="protein sequence ID" value="OJI93729.1"/>
    <property type="molecule type" value="Genomic_DNA"/>
</dbReference>
<evidence type="ECO:0000256" key="3">
    <source>
        <dbReference type="ARBA" id="ARBA00022692"/>
    </source>
</evidence>
<dbReference type="InterPro" id="IPR001123">
    <property type="entry name" value="LeuE-type"/>
</dbReference>
<evidence type="ECO:0000256" key="1">
    <source>
        <dbReference type="ARBA" id="ARBA00004651"/>
    </source>
</evidence>
<feature type="transmembrane region" description="Helical" evidence="6">
    <location>
        <begin position="42"/>
        <end position="63"/>
    </location>
</feature>
<dbReference type="Pfam" id="PF01810">
    <property type="entry name" value="LysE"/>
    <property type="match status" value="1"/>
</dbReference>
<evidence type="ECO:0000313" key="7">
    <source>
        <dbReference type="EMBL" id="OJI93729.1"/>
    </source>
</evidence>
<evidence type="ECO:0000313" key="8">
    <source>
        <dbReference type="Proteomes" id="UP000184514"/>
    </source>
</evidence>
<evidence type="ECO:0000256" key="5">
    <source>
        <dbReference type="ARBA" id="ARBA00023136"/>
    </source>
</evidence>
<evidence type="ECO:0000256" key="2">
    <source>
        <dbReference type="ARBA" id="ARBA00022475"/>
    </source>
</evidence>
<comment type="caution">
    <text evidence="7">The sequence shown here is derived from an EMBL/GenBank/DDBJ whole genome shotgun (WGS) entry which is preliminary data.</text>
</comment>
<name>A0A1L9NWU3_9RHOB</name>
<dbReference type="PANTHER" id="PTHR30086">
    <property type="entry name" value="ARGININE EXPORTER PROTEIN ARGO"/>
    <property type="match status" value="1"/>
</dbReference>
<dbReference type="OrthoDB" id="7659099at2"/>
<keyword evidence="8" id="KW-1185">Reference proteome</keyword>
<dbReference type="Proteomes" id="UP000184514">
    <property type="component" value="Unassembled WGS sequence"/>
</dbReference>
<evidence type="ECO:0000256" key="6">
    <source>
        <dbReference type="SAM" id="Phobius"/>
    </source>
</evidence>
<feature type="transmembrane region" description="Helical" evidence="6">
    <location>
        <begin position="70"/>
        <end position="90"/>
    </location>
</feature>
<feature type="transmembrane region" description="Helical" evidence="6">
    <location>
        <begin position="130"/>
        <end position="153"/>
    </location>
</feature>
<dbReference type="AlphaFoldDB" id="A0A1L9NWU3"/>
<dbReference type="STRING" id="696762.PFRI_20300"/>
<dbReference type="PANTHER" id="PTHR30086:SF19">
    <property type="entry name" value="THREONINE EFFLUX PROTEIN"/>
    <property type="match status" value="1"/>
</dbReference>
<gene>
    <name evidence="7" type="primary">rhtB_2</name>
    <name evidence="7" type="ORF">PFRI_20300</name>
</gene>
<dbReference type="GO" id="GO:0005886">
    <property type="term" value="C:plasma membrane"/>
    <property type="evidence" value="ECO:0007669"/>
    <property type="project" value="UniProtKB-SubCell"/>
</dbReference>
<protein>
    <submittedName>
        <fullName evidence="7">Homoserine/homoserine lactone efflux protein</fullName>
    </submittedName>
</protein>
<evidence type="ECO:0000256" key="4">
    <source>
        <dbReference type="ARBA" id="ARBA00022989"/>
    </source>
</evidence>
<keyword evidence="3 6" id="KW-0812">Transmembrane</keyword>
<organism evidence="7 8">
    <name type="scientific">Planktotalea frisia</name>
    <dbReference type="NCBI Taxonomy" id="696762"/>
    <lineage>
        <taxon>Bacteria</taxon>
        <taxon>Pseudomonadati</taxon>
        <taxon>Pseudomonadota</taxon>
        <taxon>Alphaproteobacteria</taxon>
        <taxon>Rhodobacterales</taxon>
        <taxon>Paracoccaceae</taxon>
        <taxon>Planktotalea</taxon>
    </lineage>
</organism>
<feature type="transmembrane region" description="Helical" evidence="6">
    <location>
        <begin position="160"/>
        <end position="181"/>
    </location>
</feature>